<gene>
    <name evidence="1" type="ORF">NTG6680_1546</name>
</gene>
<reference evidence="1 2" key="1">
    <citation type="submission" date="2021-10" db="EMBL/GenBank/DDBJ databases">
        <authorList>
            <person name="Koch H."/>
        </authorList>
    </citation>
    <scope>NUCLEOTIDE SEQUENCE [LARGE SCALE GENOMIC DNA]</scope>
    <source>
        <strain evidence="1">6680</strain>
    </source>
</reference>
<dbReference type="EMBL" id="OU912926">
    <property type="protein sequence ID" value="CAG9932799.1"/>
    <property type="molecule type" value="Genomic_DNA"/>
</dbReference>
<organism evidence="1 2">
    <name type="scientific">Candidatus Nitrotoga arctica</name>
    <dbReference type="NCBI Taxonomy" id="453162"/>
    <lineage>
        <taxon>Bacteria</taxon>
        <taxon>Pseudomonadati</taxon>
        <taxon>Pseudomonadota</taxon>
        <taxon>Betaproteobacteria</taxon>
        <taxon>Nitrosomonadales</taxon>
        <taxon>Gallionellaceae</taxon>
        <taxon>Candidatus Nitrotoga</taxon>
    </lineage>
</organism>
<accession>A0ABM8YZ28</accession>
<evidence type="ECO:0000313" key="2">
    <source>
        <dbReference type="Proteomes" id="UP000839052"/>
    </source>
</evidence>
<keyword evidence="2" id="KW-1185">Reference proteome</keyword>
<evidence type="ECO:0000313" key="1">
    <source>
        <dbReference type="EMBL" id="CAG9932799.1"/>
    </source>
</evidence>
<proteinExistence type="predicted"/>
<sequence length="193" mass="21054">MIKQFLFAYLFSLLIAVPARAMSVIPLYMDEIVTDAAIAFQGKALESHSERDPQTGSIVTYSTFEVQEVLKGEVGATHTIKQIGGKIQGGINQITGVPTFTVGESYILFLYGVSASGFSSPVGLEQGKFNIVPVSKGFHVTNGRDFKEMTLGIPDHLVPPSALKKMRQAPGPIKRLDLDEFKQLVRQQRGVAK</sequence>
<protein>
    <submittedName>
        <fullName evidence="1">Uncharacterized protein</fullName>
    </submittedName>
</protein>
<dbReference type="Proteomes" id="UP000839052">
    <property type="component" value="Chromosome"/>
</dbReference>
<dbReference type="RefSeq" id="WP_239796686.1">
    <property type="nucleotide sequence ID" value="NZ_OU912926.1"/>
</dbReference>
<name>A0ABM8YZ28_9PROT</name>